<dbReference type="InterPro" id="IPR019519">
    <property type="entry name" value="Elp5"/>
</dbReference>
<keyword evidence="6" id="KW-0963">Cytoplasm</keyword>
<evidence type="ECO:0000256" key="8">
    <source>
        <dbReference type="ARBA" id="ARBA00023242"/>
    </source>
</evidence>
<comment type="similarity">
    <text evidence="4">Belongs to the ELP5 family.</text>
</comment>
<dbReference type="InParanoid" id="A0A2K1QHP9"/>
<dbReference type="Gene3D" id="3.40.50.300">
    <property type="entry name" value="P-loop containing nucleotide triphosphate hydrolases"/>
    <property type="match status" value="1"/>
</dbReference>
<dbReference type="PANTHER" id="PTHR15641">
    <property type="entry name" value="ELONGATOR COMPLEX PROTEIN 5"/>
    <property type="match status" value="1"/>
</dbReference>
<dbReference type="OrthoDB" id="166907at2759"/>
<proteinExistence type="inferred from homology"/>
<evidence type="ECO:0000313" key="10">
    <source>
        <dbReference type="Proteomes" id="UP000243797"/>
    </source>
</evidence>
<comment type="caution">
    <text evidence="9">The sequence shown here is derived from an EMBL/GenBank/DDBJ whole genome shotgun (WGS) entry which is preliminary data.</text>
</comment>
<gene>
    <name evidence="9" type="ORF">CAC42_3737</name>
</gene>
<dbReference type="PANTHER" id="PTHR15641:SF1">
    <property type="entry name" value="ELONGATOR COMPLEX PROTEIN 5"/>
    <property type="match status" value="1"/>
</dbReference>
<evidence type="ECO:0000256" key="4">
    <source>
        <dbReference type="ARBA" id="ARBA00009567"/>
    </source>
</evidence>
<comment type="subcellular location">
    <subcellularLocation>
        <location evidence="2">Cytoplasm</location>
    </subcellularLocation>
    <subcellularLocation>
        <location evidence="1">Nucleus</location>
    </subcellularLocation>
</comment>
<accession>A0A2K1QHP9</accession>
<evidence type="ECO:0000256" key="7">
    <source>
        <dbReference type="ARBA" id="ARBA00022694"/>
    </source>
</evidence>
<organism evidence="9 10">
    <name type="scientific">Sphaceloma murrayae</name>
    <dbReference type="NCBI Taxonomy" id="2082308"/>
    <lineage>
        <taxon>Eukaryota</taxon>
        <taxon>Fungi</taxon>
        <taxon>Dikarya</taxon>
        <taxon>Ascomycota</taxon>
        <taxon>Pezizomycotina</taxon>
        <taxon>Dothideomycetes</taxon>
        <taxon>Dothideomycetidae</taxon>
        <taxon>Myriangiales</taxon>
        <taxon>Elsinoaceae</taxon>
        <taxon>Sphaceloma</taxon>
    </lineage>
</organism>
<keyword evidence="10" id="KW-1185">Reference proteome</keyword>
<dbReference type="STRING" id="2082308.A0A2K1QHP9"/>
<dbReference type="Proteomes" id="UP000243797">
    <property type="component" value="Unassembled WGS sequence"/>
</dbReference>
<dbReference type="InterPro" id="IPR027417">
    <property type="entry name" value="P-loop_NTPase"/>
</dbReference>
<name>A0A2K1QHP9_9PEZI</name>
<evidence type="ECO:0000256" key="2">
    <source>
        <dbReference type="ARBA" id="ARBA00004496"/>
    </source>
</evidence>
<keyword evidence="7" id="KW-0819">tRNA processing</keyword>
<reference evidence="9 10" key="1">
    <citation type="submission" date="2017-06" db="EMBL/GenBank/DDBJ databases">
        <title>Draft genome sequence of a variant of Elsinoe murrayae.</title>
        <authorList>
            <person name="Cheng Q."/>
        </authorList>
    </citation>
    <scope>NUCLEOTIDE SEQUENCE [LARGE SCALE GENOMIC DNA]</scope>
    <source>
        <strain evidence="9 10">CQ-2017a</strain>
    </source>
</reference>
<dbReference type="GO" id="GO:0005829">
    <property type="term" value="C:cytosol"/>
    <property type="evidence" value="ECO:0007669"/>
    <property type="project" value="TreeGrafter"/>
</dbReference>
<dbReference type="GO" id="GO:0005634">
    <property type="term" value="C:nucleus"/>
    <property type="evidence" value="ECO:0007669"/>
    <property type="project" value="UniProtKB-SubCell"/>
</dbReference>
<protein>
    <recommendedName>
        <fullName evidence="5">Elongator complex protein 5</fullName>
    </recommendedName>
</protein>
<dbReference type="GO" id="GO:0002098">
    <property type="term" value="P:tRNA wobble uridine modification"/>
    <property type="evidence" value="ECO:0007669"/>
    <property type="project" value="InterPro"/>
</dbReference>
<dbReference type="UniPathway" id="UPA00988"/>
<keyword evidence="8" id="KW-0539">Nucleus</keyword>
<sequence>MAPVGLTKHVGAVEINVLKMLKLDESWASLPIEKRKALYGYLPVIKDATTGKQMDWDYSVHPVRHEVYGKAIKDYITYAEDAIGRGHAKNAYHSEAMQATKERAEGIYDGSKEAAREEFFGQKAMPVHANQASGHTMKSGTRVLYVSIDTLRKPVGVDVFLPIWQHGLDQFQSKLASAIEQQGSNQSKMFPQDFKVDIYVVSGCLIIIDSLNALCSGESTSSNLPALLSSFLRPAISLIATYHTDIPVPPLGTSNAYTPPPLTLLRFLATTIITVHSFHHLLARKQARERGVAEPDFGLDHGREGILVGEGAQGRDGFVLEMEFRRKSGRGVREWFFMSQASSSFGKLSASVKAAQRAVGLENVILLENHPSWRTEEEKAEQDEEHDVTFSIGLTDRQRRDREGVVLPYFDAQKGGGEGGRILYDMGVEDDFDDEEDEI</sequence>
<evidence type="ECO:0000256" key="3">
    <source>
        <dbReference type="ARBA" id="ARBA00005043"/>
    </source>
</evidence>
<dbReference type="Pfam" id="PF10483">
    <property type="entry name" value="Elong_Iki1"/>
    <property type="match status" value="1"/>
</dbReference>
<evidence type="ECO:0000256" key="1">
    <source>
        <dbReference type="ARBA" id="ARBA00004123"/>
    </source>
</evidence>
<evidence type="ECO:0000256" key="6">
    <source>
        <dbReference type="ARBA" id="ARBA00022490"/>
    </source>
</evidence>
<evidence type="ECO:0000256" key="5">
    <source>
        <dbReference type="ARBA" id="ARBA00020264"/>
    </source>
</evidence>
<dbReference type="GO" id="GO:0033588">
    <property type="term" value="C:elongator holoenzyme complex"/>
    <property type="evidence" value="ECO:0007669"/>
    <property type="project" value="InterPro"/>
</dbReference>
<dbReference type="EMBL" id="NKHZ01000086">
    <property type="protein sequence ID" value="PNS14451.1"/>
    <property type="molecule type" value="Genomic_DNA"/>
</dbReference>
<evidence type="ECO:0000313" key="9">
    <source>
        <dbReference type="EMBL" id="PNS14451.1"/>
    </source>
</evidence>
<dbReference type="CDD" id="cd19496">
    <property type="entry name" value="Elp5"/>
    <property type="match status" value="1"/>
</dbReference>
<dbReference type="FunCoup" id="A0A2K1QHP9">
    <property type="interactions" value="939"/>
</dbReference>
<comment type="pathway">
    <text evidence="3">tRNA modification; 5-methoxycarbonylmethyl-2-thiouridine-tRNA biosynthesis.</text>
</comment>
<dbReference type="AlphaFoldDB" id="A0A2K1QHP9"/>
<dbReference type="GO" id="GO:0000049">
    <property type="term" value="F:tRNA binding"/>
    <property type="evidence" value="ECO:0007669"/>
    <property type="project" value="TreeGrafter"/>
</dbReference>